<proteinExistence type="predicted"/>
<keyword evidence="2" id="KW-1185">Reference proteome</keyword>
<evidence type="ECO:0000313" key="2">
    <source>
        <dbReference type="Proteomes" id="UP000551327"/>
    </source>
</evidence>
<dbReference type="InterPro" id="IPR011053">
    <property type="entry name" value="Single_hybrid_motif"/>
</dbReference>
<evidence type="ECO:0000313" key="1">
    <source>
        <dbReference type="EMBL" id="MBC2670582.1"/>
    </source>
</evidence>
<dbReference type="Gene3D" id="2.40.50.100">
    <property type="match status" value="1"/>
</dbReference>
<gene>
    <name evidence="1" type="ORF">H7F53_15630</name>
</gene>
<comment type="caution">
    <text evidence="1">The sequence shown here is derived from an EMBL/GenBank/DDBJ whole genome shotgun (WGS) entry which is preliminary data.</text>
</comment>
<organism evidence="1 2">
    <name type="scientific">Novosphingobium piscinae</name>
    <dbReference type="NCBI Taxonomy" id="1507448"/>
    <lineage>
        <taxon>Bacteria</taxon>
        <taxon>Pseudomonadati</taxon>
        <taxon>Pseudomonadota</taxon>
        <taxon>Alphaproteobacteria</taxon>
        <taxon>Sphingomonadales</taxon>
        <taxon>Sphingomonadaceae</taxon>
        <taxon>Novosphingobium</taxon>
    </lineage>
</organism>
<protein>
    <recommendedName>
        <fullName evidence="3">Acetyl-CoA carboxylase biotin carboxyl carrier protein subunit</fullName>
    </recommendedName>
</protein>
<dbReference type="SUPFAM" id="SSF51230">
    <property type="entry name" value="Single hybrid motif"/>
    <property type="match status" value="1"/>
</dbReference>
<dbReference type="Proteomes" id="UP000551327">
    <property type="component" value="Unassembled WGS sequence"/>
</dbReference>
<dbReference type="AlphaFoldDB" id="A0A7X1G259"/>
<sequence>MIRIDDKALAAITNARALLDTMLAGGWNEVCVQGEEGDYFLARHPGTPNPLTAPPAAAVSPAAAASPPVQAPAARAVTAPHVGTVVWLAPVGTAVGEGAAVARLAVLDETVEVAAPAGGTVTGHGVKVGDLAEFKTELVTLQG</sequence>
<reference evidence="1 2" key="1">
    <citation type="submission" date="2020-08" db="EMBL/GenBank/DDBJ databases">
        <title>The genome sequence of type strain Novosphingobium piscinae KCTC 42194.</title>
        <authorList>
            <person name="Liu Y."/>
        </authorList>
    </citation>
    <scope>NUCLEOTIDE SEQUENCE [LARGE SCALE GENOMIC DNA]</scope>
    <source>
        <strain evidence="1 2">KCTC 42194</strain>
    </source>
</reference>
<evidence type="ECO:0008006" key="3">
    <source>
        <dbReference type="Google" id="ProtNLM"/>
    </source>
</evidence>
<accession>A0A7X1G259</accession>
<dbReference type="RefSeq" id="WP_185680444.1">
    <property type="nucleotide sequence ID" value="NZ_JACLAX010000022.1"/>
</dbReference>
<dbReference type="EMBL" id="JACLAX010000022">
    <property type="protein sequence ID" value="MBC2670582.1"/>
    <property type="molecule type" value="Genomic_DNA"/>
</dbReference>
<name>A0A7X1G259_9SPHN</name>